<dbReference type="GeneID" id="63797486"/>
<dbReference type="AlphaFoldDB" id="A0A364L8X0"/>
<evidence type="ECO:0000256" key="1">
    <source>
        <dbReference type="ARBA" id="ARBA00023002"/>
    </source>
</evidence>
<name>A0A364L8X0_TALAM</name>
<dbReference type="RefSeq" id="XP_040736774.1">
    <property type="nucleotide sequence ID" value="XM_040881059.1"/>
</dbReference>
<dbReference type="Proteomes" id="UP000249363">
    <property type="component" value="Unassembled WGS sequence"/>
</dbReference>
<proteinExistence type="predicted"/>
<evidence type="ECO:0000313" key="2">
    <source>
        <dbReference type="EMBL" id="RAO72260.1"/>
    </source>
</evidence>
<dbReference type="STRING" id="1196081.A0A364L8X0"/>
<keyword evidence="3" id="KW-1185">Reference proteome</keyword>
<sequence length="410" mass="46361">MTSFLSKIFALRSSTSIRAPAIETYDIENPVEKTARTLFHLVKLNHINHSVRIRGDGSGSASSYNLVPHHLISAFIFGADAHTLDQLYEVDSRSLEPWKDAPGEVVGSDWMDFLGKKEYERAFLDLFEDDLVDQGYDWQAVLQKFLFTGEQPLISSITAGSGQPLIHLALALQMSVRALAMETLTLVATSYYDNDIFKYSDDPSYFQAESLYSSSSISEILDKVRTDKRFNNDAVAIPGEQNMAIIFRDHEAALLDHCNTWTIPSDPSTHFRESQKAAVALFMGTKTPENKYNKALLHPLLMSHAIQVILPHTPDKVHISLVQQWWLTTLAIYVAQLRPEIDFDVIAASGTHDKDWGWIKQQALKSPHATNAYFLQTLRVLKELEEAWEDPEEYHLKAAVKFVGDFDGWN</sequence>
<dbReference type="InterPro" id="IPR025337">
    <property type="entry name" value="Questin_oxidase-like"/>
</dbReference>
<reference evidence="2 3" key="1">
    <citation type="journal article" date="2017" name="Biotechnol. Biofuels">
        <title>Differential beta-glucosidase expression as a function of carbon source availability in Talaromyces amestolkiae: a genomic and proteomic approach.</title>
        <authorList>
            <person name="de Eugenio L.I."/>
            <person name="Mendez-Liter J.A."/>
            <person name="Nieto-Dominguez M."/>
            <person name="Alonso L."/>
            <person name="Gil-Munoz J."/>
            <person name="Barriuso J."/>
            <person name="Prieto A."/>
            <person name="Martinez M.J."/>
        </authorList>
    </citation>
    <scope>NUCLEOTIDE SEQUENCE [LARGE SCALE GENOMIC DNA]</scope>
    <source>
        <strain evidence="2 3">CIB</strain>
    </source>
</reference>
<dbReference type="GO" id="GO:0016491">
    <property type="term" value="F:oxidoreductase activity"/>
    <property type="evidence" value="ECO:0007669"/>
    <property type="project" value="UniProtKB-KW"/>
</dbReference>
<organism evidence="2 3">
    <name type="scientific">Talaromyces amestolkiae</name>
    <dbReference type="NCBI Taxonomy" id="1196081"/>
    <lineage>
        <taxon>Eukaryota</taxon>
        <taxon>Fungi</taxon>
        <taxon>Dikarya</taxon>
        <taxon>Ascomycota</taxon>
        <taxon>Pezizomycotina</taxon>
        <taxon>Eurotiomycetes</taxon>
        <taxon>Eurotiomycetidae</taxon>
        <taxon>Eurotiales</taxon>
        <taxon>Trichocomaceae</taxon>
        <taxon>Talaromyces</taxon>
        <taxon>Talaromyces sect. Talaromyces</taxon>
    </lineage>
</organism>
<comment type="caution">
    <text evidence="2">The sequence shown here is derived from an EMBL/GenBank/DDBJ whole genome shotgun (WGS) entry which is preliminary data.</text>
</comment>
<keyword evidence="1" id="KW-0560">Oxidoreductase</keyword>
<gene>
    <name evidence="2" type="ORF">BHQ10_008272</name>
</gene>
<dbReference type="PANTHER" id="PTHR35870:SF6">
    <property type="entry name" value="MGS207 PROTEIN"/>
    <property type="match status" value="1"/>
</dbReference>
<accession>A0A364L8X0</accession>
<dbReference type="Pfam" id="PF14027">
    <property type="entry name" value="Questin_oxidase"/>
    <property type="match status" value="1"/>
</dbReference>
<dbReference type="EMBL" id="MIKG01000018">
    <property type="protein sequence ID" value="RAO72260.1"/>
    <property type="molecule type" value="Genomic_DNA"/>
</dbReference>
<evidence type="ECO:0000313" key="3">
    <source>
        <dbReference type="Proteomes" id="UP000249363"/>
    </source>
</evidence>
<dbReference type="OrthoDB" id="10265971at2759"/>
<protein>
    <submittedName>
        <fullName evidence="2">Uncharacterized protein</fullName>
    </submittedName>
</protein>
<dbReference type="PANTHER" id="PTHR35870">
    <property type="entry name" value="PROTEIN, PUTATIVE (AFU_ORTHOLOGUE AFUA_5G03330)-RELATED"/>
    <property type="match status" value="1"/>
</dbReference>